<evidence type="ECO:0000313" key="4">
    <source>
        <dbReference type="Proteomes" id="UP000652761"/>
    </source>
</evidence>
<gene>
    <name evidence="3" type="ORF">Taro_013805</name>
</gene>
<organism evidence="3 4">
    <name type="scientific">Colocasia esculenta</name>
    <name type="common">Wild taro</name>
    <name type="synonym">Arum esculentum</name>
    <dbReference type="NCBI Taxonomy" id="4460"/>
    <lineage>
        <taxon>Eukaryota</taxon>
        <taxon>Viridiplantae</taxon>
        <taxon>Streptophyta</taxon>
        <taxon>Embryophyta</taxon>
        <taxon>Tracheophyta</taxon>
        <taxon>Spermatophyta</taxon>
        <taxon>Magnoliopsida</taxon>
        <taxon>Liliopsida</taxon>
        <taxon>Araceae</taxon>
        <taxon>Aroideae</taxon>
        <taxon>Colocasieae</taxon>
        <taxon>Colocasia</taxon>
    </lineage>
</organism>
<keyword evidence="4" id="KW-1185">Reference proteome</keyword>
<sequence length="835" mass="90329">MLVDTVKGKLTPQLPGRSLTALGFNFILCDVDCRQLHVALRSAGVATAEASLVTPLQHAAGGAPPPLPVRYPTQLTRSDITSLHWTAASEAGRPRRRCTTARTATGQNRTYARRLESFMTVGQFVALPDQWELSVSWPPRFMSGHSVGRGSPSESSSSSSSFEPAPPTAIASIPSTAGPSDTPASPKPKVTARSYVTKKPSTPSSSRRPSDLVADAPTAIDDETLQWVTNHLSLACPKECTFWASGKVRAYHSMENGFCLYTEAVKVVEAPDLYNPCDKLFEMVDKASQEMADKGKSLPREGLLAWKEHSTQAAEAARRFQARGHNRKASYGAERAHEEEADIHIIIPHPSPLPSNCHHSCRKCCSQGMLLSDLRYPLVPWCQSMVASAYVVSRPHGVSGVWGGSACGPSTLWKFEVVVLMVRRPSHVVAPWSPCIAWLPCVLVRFPRTVCSCLGEGFSQDYSVLVSVYCYATSGFECALADGGLVSAVGAWLAVLLLEVSGEESFLLSRVVSAAGAPVLCRLEPRCIVLYLGWLVVLVIAPCVVSCALIVALSVEVLVRCSGSSHSRFVLRLSGFFTLVLHPLPVLRFVPRDLLGVGRRVSEASEWPDATVIVTSWSFRSVFISSGVVLMTNVGSLSLGRGFRVLWAGVGPFVRDYETESIPRVCLPAGVTTAMRTRGYECVAARRPDALVSRSSGPTQSCRDVFPCCDRAAAVPLSITMGWLALGTFRRGTRQVTSLRSVNEGDTFVAVSWRRYQEGGQAWGRSLARLRWFVRACGVFWRLCLALSGRLEEGARLASKGSGRCVLLLAASGGGLVVVVVTTFPYGVFMCDSLP</sequence>
<dbReference type="Proteomes" id="UP000652761">
    <property type="component" value="Unassembled WGS sequence"/>
</dbReference>
<keyword evidence="2" id="KW-1133">Transmembrane helix</keyword>
<feature type="transmembrane region" description="Helical" evidence="2">
    <location>
        <begin position="610"/>
        <end position="634"/>
    </location>
</feature>
<feature type="transmembrane region" description="Helical" evidence="2">
    <location>
        <begin position="569"/>
        <end position="590"/>
    </location>
</feature>
<accession>A0A843UJW1</accession>
<comment type="caution">
    <text evidence="3">The sequence shown here is derived from an EMBL/GenBank/DDBJ whole genome shotgun (WGS) entry which is preliminary data.</text>
</comment>
<evidence type="ECO:0000256" key="2">
    <source>
        <dbReference type="SAM" id="Phobius"/>
    </source>
</evidence>
<keyword evidence="2" id="KW-0812">Transmembrane</keyword>
<feature type="compositionally biased region" description="Low complexity" evidence="1">
    <location>
        <begin position="197"/>
        <end position="207"/>
    </location>
</feature>
<keyword evidence="2" id="KW-0472">Membrane</keyword>
<proteinExistence type="predicted"/>
<reference evidence="3" key="1">
    <citation type="submission" date="2017-07" db="EMBL/GenBank/DDBJ databases">
        <title>Taro Niue Genome Assembly and Annotation.</title>
        <authorList>
            <person name="Atibalentja N."/>
            <person name="Keating K."/>
            <person name="Fields C.J."/>
        </authorList>
    </citation>
    <scope>NUCLEOTIDE SEQUENCE</scope>
    <source>
        <strain evidence="3">Niue_2</strain>
        <tissue evidence="3">Leaf</tissue>
    </source>
</reference>
<evidence type="ECO:0000313" key="3">
    <source>
        <dbReference type="EMBL" id="MQL81353.1"/>
    </source>
</evidence>
<feature type="compositionally biased region" description="Low complexity" evidence="1">
    <location>
        <begin position="151"/>
        <end position="177"/>
    </location>
</feature>
<dbReference type="EMBL" id="NMUH01000561">
    <property type="protein sequence ID" value="MQL81353.1"/>
    <property type="molecule type" value="Genomic_DNA"/>
</dbReference>
<evidence type="ECO:0000256" key="1">
    <source>
        <dbReference type="SAM" id="MobiDB-lite"/>
    </source>
</evidence>
<feature type="region of interest" description="Disordered" evidence="1">
    <location>
        <begin position="145"/>
        <end position="212"/>
    </location>
</feature>
<feature type="transmembrane region" description="Helical" evidence="2">
    <location>
        <begin position="806"/>
        <end position="829"/>
    </location>
</feature>
<name>A0A843UJW1_COLES</name>
<feature type="transmembrane region" description="Helical" evidence="2">
    <location>
        <begin position="528"/>
        <end position="557"/>
    </location>
</feature>
<protein>
    <submittedName>
        <fullName evidence="3">Uncharacterized protein</fullName>
    </submittedName>
</protein>
<dbReference type="AlphaFoldDB" id="A0A843UJW1"/>